<dbReference type="Gene3D" id="3.40.710.10">
    <property type="entry name" value="DD-peptidase/beta-lactamase superfamily"/>
    <property type="match status" value="1"/>
</dbReference>
<dbReference type="InterPro" id="IPR000871">
    <property type="entry name" value="Beta-lactam_class-A"/>
</dbReference>
<protein>
    <recommendedName>
        <fullName evidence="1">Beta-lactamase</fullName>
    </recommendedName>
    <alternativeName>
        <fullName evidence="2">Penicillinase</fullName>
    </alternativeName>
</protein>
<feature type="compositionally biased region" description="Pro residues" evidence="3">
    <location>
        <begin position="43"/>
        <end position="71"/>
    </location>
</feature>
<feature type="region of interest" description="Disordered" evidence="3">
    <location>
        <begin position="40"/>
        <end position="74"/>
    </location>
</feature>
<dbReference type="EMBL" id="CP000088">
    <property type="protein sequence ID" value="AAZ56344.1"/>
    <property type="molecule type" value="Genomic_DNA"/>
</dbReference>
<sequence length="316" mass="33930">MREHSAAPAHSAPARRAFLLTLAFLAAVTVLALLTPRHASGPPAQPPVPAPAPTPRPSPPPTETPQPPPLSPAEYDRLTRVIDDYLAGEDCRLSLALHDLASGATYSYRAGETYTTASLVKLNILVLLLLRAEDEGRELSAEEERLAAEMIRYSDNDATNDLYARIGFDAGFARGNERLGLHATRPSGRGVWGATETTAADQLRLLRIVFTGDSPLSERSRDYASQLLGTVAPEQAWGISAAASEGDTVELKNGWVPRSSDGDRWVLTSAGRVAGAEHEYLIVVLSDRHRDYAGGIARIEHVVAEVAAALSDATRQ</sequence>
<dbReference type="SUPFAM" id="SSF56601">
    <property type="entry name" value="beta-lactamase/transpeptidase-like"/>
    <property type="match status" value="1"/>
</dbReference>
<dbReference type="RefSeq" id="WP_011292734.1">
    <property type="nucleotide sequence ID" value="NC_007333.1"/>
</dbReference>
<dbReference type="HOGENOM" id="CLU_050510_0_0_11"/>
<dbReference type="KEGG" id="tfu:Tfu_2311"/>
<dbReference type="InterPro" id="IPR006311">
    <property type="entry name" value="TAT_signal"/>
</dbReference>
<dbReference type="GO" id="GO:0046677">
    <property type="term" value="P:response to antibiotic"/>
    <property type="evidence" value="ECO:0007669"/>
    <property type="project" value="InterPro"/>
</dbReference>
<evidence type="ECO:0000259" key="4">
    <source>
        <dbReference type="Pfam" id="PF13354"/>
    </source>
</evidence>
<dbReference type="InterPro" id="IPR012338">
    <property type="entry name" value="Beta-lactam/transpept-like"/>
</dbReference>
<dbReference type="OrthoDB" id="3524371at2"/>
<reference evidence="5" key="1">
    <citation type="submission" date="2005-07" db="EMBL/GenBank/DDBJ databases">
        <title>Complete sequence of Thermobifida fusca YX.</title>
        <authorList>
            <consortium name="US DOE Joint Genome Institute"/>
            <person name="Copeland A."/>
            <person name="Lucas S."/>
            <person name="Lapidus A."/>
            <person name="Barry K."/>
            <person name="Detter J.C."/>
            <person name="Glavina T."/>
            <person name="Hammon N."/>
            <person name="Israni S."/>
            <person name="Pitluck S."/>
            <person name="Di Bartolo G."/>
            <person name="Chain P."/>
            <person name="Schmutz J."/>
            <person name="Larimer F."/>
            <person name="Land M."/>
            <person name="Lykidis A."/>
            <person name="Richardson P."/>
        </authorList>
    </citation>
    <scope>NUCLEOTIDE SEQUENCE</scope>
    <source>
        <strain evidence="5">YX</strain>
    </source>
</reference>
<proteinExistence type="predicted"/>
<feature type="domain" description="Beta-lactamase class A catalytic" evidence="4">
    <location>
        <begin position="145"/>
        <end position="255"/>
    </location>
</feature>
<evidence type="ECO:0000256" key="2">
    <source>
        <dbReference type="ARBA" id="ARBA00030171"/>
    </source>
</evidence>
<evidence type="ECO:0000256" key="1">
    <source>
        <dbReference type="ARBA" id="ARBA00018879"/>
    </source>
</evidence>
<dbReference type="STRING" id="269800.Tfu_2311"/>
<organism evidence="5">
    <name type="scientific">Thermobifida fusca (strain YX)</name>
    <dbReference type="NCBI Taxonomy" id="269800"/>
    <lineage>
        <taxon>Bacteria</taxon>
        <taxon>Bacillati</taxon>
        <taxon>Actinomycetota</taxon>
        <taxon>Actinomycetes</taxon>
        <taxon>Streptosporangiales</taxon>
        <taxon>Nocardiopsidaceae</taxon>
        <taxon>Thermobifida</taxon>
    </lineage>
</organism>
<dbReference type="PANTHER" id="PTHR35333">
    <property type="entry name" value="BETA-LACTAMASE"/>
    <property type="match status" value="1"/>
</dbReference>
<evidence type="ECO:0000256" key="3">
    <source>
        <dbReference type="SAM" id="MobiDB-lite"/>
    </source>
</evidence>
<dbReference type="GO" id="GO:0008800">
    <property type="term" value="F:beta-lactamase activity"/>
    <property type="evidence" value="ECO:0007669"/>
    <property type="project" value="InterPro"/>
</dbReference>
<dbReference type="AlphaFoldDB" id="Q47MH6"/>
<dbReference type="PROSITE" id="PS51318">
    <property type="entry name" value="TAT"/>
    <property type="match status" value="1"/>
</dbReference>
<dbReference type="InterPro" id="IPR045155">
    <property type="entry name" value="Beta-lactam_cat"/>
</dbReference>
<name>Q47MH6_THEFY</name>
<dbReference type="GO" id="GO:0030655">
    <property type="term" value="P:beta-lactam antibiotic catabolic process"/>
    <property type="evidence" value="ECO:0007669"/>
    <property type="project" value="InterPro"/>
</dbReference>
<dbReference type="Pfam" id="PF13354">
    <property type="entry name" value="Beta-lactamase2"/>
    <property type="match status" value="1"/>
</dbReference>
<accession>Q47MH6</accession>
<dbReference type="eggNOG" id="COG2367">
    <property type="taxonomic scope" value="Bacteria"/>
</dbReference>
<dbReference type="PANTHER" id="PTHR35333:SF3">
    <property type="entry name" value="BETA-LACTAMASE-TYPE TRANSPEPTIDASE FOLD CONTAINING PROTEIN"/>
    <property type="match status" value="1"/>
</dbReference>
<gene>
    <name evidence="5" type="ordered locus">Tfu_2311</name>
</gene>
<evidence type="ECO:0000313" key="5">
    <source>
        <dbReference type="EMBL" id="AAZ56344.1"/>
    </source>
</evidence>